<evidence type="ECO:0000313" key="1">
    <source>
        <dbReference type="EMBL" id="AEG99087.1"/>
    </source>
</evidence>
<dbReference type="AlphaFoldDB" id="A0A0H3FXG8"/>
<accession>A0A0H3FXG8</accession>
<dbReference type="OrthoDB" id="6623924at2"/>
<dbReference type="PATRIC" id="fig|1028307.3.peg.4175"/>
<dbReference type="RefSeq" id="WP_015705666.1">
    <property type="nucleotide sequence ID" value="NC_015663.1"/>
</dbReference>
<keyword evidence="2" id="KW-1185">Reference proteome</keyword>
<dbReference type="EMBL" id="CP002824">
    <property type="protein sequence ID" value="AEG99087.1"/>
    <property type="molecule type" value="Genomic_DNA"/>
</dbReference>
<dbReference type="eggNOG" id="ENOG5032TVD">
    <property type="taxonomic scope" value="Bacteria"/>
</dbReference>
<organism evidence="1 2">
    <name type="scientific">Klebsiella aerogenes (strain ATCC 13048 / DSM 30053 / CCUG 1429 / JCM 1235 / KCTC 2190 / NBRC 13534 / NCIMB 10102 / NCTC 10006 / CDC 819-56)</name>
    <name type="common">Enterobacter aerogenes</name>
    <dbReference type="NCBI Taxonomy" id="1028307"/>
    <lineage>
        <taxon>Bacteria</taxon>
        <taxon>Pseudomonadati</taxon>
        <taxon>Pseudomonadota</taxon>
        <taxon>Gammaproteobacteria</taxon>
        <taxon>Enterobacterales</taxon>
        <taxon>Enterobacteriaceae</taxon>
        <taxon>Klebsiella/Raoultella group</taxon>
        <taxon>Klebsiella</taxon>
    </lineage>
</organism>
<gene>
    <name evidence="1" type="ordered locus">EAE_20910</name>
</gene>
<sequence length="94" mass="10733">MIPVNSHTLTRYAAHASLIHTMKNHHAPALSLMMIFSDLCVRSTRDAYSEQGWEISERKSGLVLRTFVAIHRDGGELEIKPKDYIARYNQLLPL</sequence>
<dbReference type="HOGENOM" id="CLU_2381586_0_0_6"/>
<proteinExistence type="predicted"/>
<protein>
    <submittedName>
        <fullName evidence="1">Uncharacterized protein</fullName>
    </submittedName>
</protein>
<evidence type="ECO:0000313" key="2">
    <source>
        <dbReference type="Proteomes" id="UP000008881"/>
    </source>
</evidence>
<reference evidence="1 2" key="1">
    <citation type="journal article" date="2012" name="J. Bacteriol.">
        <title>Complete genome sequence of Enterobacter aerogenes KCTC 2190.</title>
        <authorList>
            <person name="Shin S.H."/>
            <person name="Kim S."/>
            <person name="Kim J.Y."/>
            <person name="Lee S."/>
            <person name="Um Y."/>
            <person name="Oh M.K."/>
            <person name="Kim Y.R."/>
            <person name="Lee J."/>
            <person name="Yang K.S."/>
        </authorList>
    </citation>
    <scope>NUCLEOTIDE SEQUENCE [LARGE SCALE GENOMIC DNA]</scope>
    <source>
        <strain evidence="1 2">KCTC 2190</strain>
    </source>
</reference>
<dbReference type="Proteomes" id="UP000008881">
    <property type="component" value="Chromosome"/>
</dbReference>
<dbReference type="GeneID" id="93312361"/>
<name>A0A0H3FXG8_KLEAK</name>
<dbReference type="KEGG" id="eae:EAE_20910"/>